<feature type="chain" id="PRO_5042072391" description="Prolamin-like domain-containing protein" evidence="2">
    <location>
        <begin position="29"/>
        <end position="356"/>
    </location>
</feature>
<sequence>MAAMSANTLVPLMLIVACMAMLVPAGQAQIPGLFPPVPELQKCWAALTSTPGCLMEIYTYFLSGQIVKVGPVCCATIAHVSEDCWPKMFPINPLFPPLLKTACAAPSPTSAGANAMSKVSFPGLVPNVTEIIECWSSLADIEGCVSEIYQSILDTGLISKIGPACCKAVTEINDKCWPMIFPFNPFFPPLLKSTCSTVSNTAPPPTSGILPIQPVPELLKCWKTLTSVPGCLAQINSSLHDGQNDKIGPVCCAAITQVSENCWKNMLPANPSFSPLLKHFCAPKAAGANGASKISFPGLLPVPKNETIAECWSSLANVKGCASDINKALVNGQISGIGPACCKAVTVITDKCLQII</sequence>
<dbReference type="GO" id="GO:0031982">
    <property type="term" value="C:vesicle"/>
    <property type="evidence" value="ECO:0007669"/>
    <property type="project" value="TreeGrafter"/>
</dbReference>
<keyword evidence="5" id="KW-1185">Reference proteome</keyword>
<protein>
    <recommendedName>
        <fullName evidence="3">Prolamin-like domain-containing protein</fullName>
    </recommendedName>
</protein>
<dbReference type="GO" id="GO:2000008">
    <property type="term" value="P:regulation of protein localization to cell surface"/>
    <property type="evidence" value="ECO:0007669"/>
    <property type="project" value="TreeGrafter"/>
</dbReference>
<dbReference type="AlphaFoldDB" id="A0AAD5ILH1"/>
<proteinExistence type="predicted"/>
<feature type="domain" description="Prolamin-like" evidence="3">
    <location>
        <begin position="220"/>
        <end position="281"/>
    </location>
</feature>
<evidence type="ECO:0000256" key="1">
    <source>
        <dbReference type="ARBA" id="ARBA00022729"/>
    </source>
</evidence>
<evidence type="ECO:0000313" key="5">
    <source>
        <dbReference type="Proteomes" id="UP001064489"/>
    </source>
</evidence>
<gene>
    <name evidence="4" type="ORF">LWI28_004063</name>
</gene>
<dbReference type="Proteomes" id="UP001064489">
    <property type="component" value="Chromosome 7"/>
</dbReference>
<dbReference type="PANTHER" id="PTHR31181">
    <property type="entry name" value="EGG CELL-SECRETED PROTEIN 1.4"/>
    <property type="match status" value="1"/>
</dbReference>
<name>A0AAD5ILH1_ACENE</name>
<feature type="signal peptide" evidence="2">
    <location>
        <begin position="1"/>
        <end position="28"/>
    </location>
</feature>
<feature type="domain" description="Prolamin-like" evidence="3">
    <location>
        <begin position="133"/>
        <end position="196"/>
    </location>
</feature>
<reference evidence="4" key="2">
    <citation type="submission" date="2023-02" db="EMBL/GenBank/DDBJ databases">
        <authorList>
            <person name="Swenson N.G."/>
            <person name="Wegrzyn J.L."/>
            <person name="Mcevoy S.L."/>
        </authorList>
    </citation>
    <scope>NUCLEOTIDE SEQUENCE</scope>
    <source>
        <strain evidence="4">91603</strain>
        <tissue evidence="4">Leaf</tissue>
    </source>
</reference>
<reference evidence="4" key="1">
    <citation type="journal article" date="2022" name="Plant J.">
        <title>Strategies of tolerance reflected in two North American maple genomes.</title>
        <authorList>
            <person name="McEvoy S.L."/>
            <person name="Sezen U.U."/>
            <person name="Trouern-Trend A."/>
            <person name="McMahon S.M."/>
            <person name="Schaberg P.G."/>
            <person name="Yang J."/>
            <person name="Wegrzyn J.L."/>
            <person name="Swenson N.G."/>
        </authorList>
    </citation>
    <scope>NUCLEOTIDE SEQUENCE</scope>
    <source>
        <strain evidence="4">91603</strain>
    </source>
</reference>
<dbReference type="GO" id="GO:0009567">
    <property type="term" value="P:double fertilization forming a zygote and endosperm"/>
    <property type="evidence" value="ECO:0007669"/>
    <property type="project" value="TreeGrafter"/>
</dbReference>
<organism evidence="4 5">
    <name type="scientific">Acer negundo</name>
    <name type="common">Box elder</name>
    <dbReference type="NCBI Taxonomy" id="4023"/>
    <lineage>
        <taxon>Eukaryota</taxon>
        <taxon>Viridiplantae</taxon>
        <taxon>Streptophyta</taxon>
        <taxon>Embryophyta</taxon>
        <taxon>Tracheophyta</taxon>
        <taxon>Spermatophyta</taxon>
        <taxon>Magnoliopsida</taxon>
        <taxon>eudicotyledons</taxon>
        <taxon>Gunneridae</taxon>
        <taxon>Pentapetalae</taxon>
        <taxon>rosids</taxon>
        <taxon>malvids</taxon>
        <taxon>Sapindales</taxon>
        <taxon>Sapindaceae</taxon>
        <taxon>Hippocastanoideae</taxon>
        <taxon>Acereae</taxon>
        <taxon>Acer</taxon>
    </lineage>
</organism>
<accession>A0AAD5ILH1</accession>
<dbReference type="InterPro" id="IPR008502">
    <property type="entry name" value="Prolamin-like"/>
</dbReference>
<dbReference type="PANTHER" id="PTHR31181:SF67">
    <property type="entry name" value="PROLAMIN-LIKE PROTEIN (DUF1278)"/>
    <property type="match status" value="1"/>
</dbReference>
<evidence type="ECO:0000313" key="4">
    <source>
        <dbReference type="EMBL" id="KAI9168927.1"/>
    </source>
</evidence>
<dbReference type="GO" id="GO:0005576">
    <property type="term" value="C:extracellular region"/>
    <property type="evidence" value="ECO:0007669"/>
    <property type="project" value="TreeGrafter"/>
</dbReference>
<evidence type="ECO:0000259" key="3">
    <source>
        <dbReference type="Pfam" id="PF05617"/>
    </source>
</evidence>
<comment type="caution">
    <text evidence="4">The sequence shown here is derived from an EMBL/GenBank/DDBJ whole genome shotgun (WGS) entry which is preliminary data.</text>
</comment>
<dbReference type="EMBL" id="JAJSOW010000104">
    <property type="protein sequence ID" value="KAI9168927.1"/>
    <property type="molecule type" value="Genomic_DNA"/>
</dbReference>
<dbReference type="GO" id="GO:0080155">
    <property type="term" value="P:regulation of double fertilization forming a zygote and endosperm"/>
    <property type="evidence" value="ECO:0007669"/>
    <property type="project" value="TreeGrafter"/>
</dbReference>
<feature type="domain" description="Prolamin-like" evidence="3">
    <location>
        <begin position="310"/>
        <end position="354"/>
    </location>
</feature>
<feature type="domain" description="Prolamin-like" evidence="3">
    <location>
        <begin position="42"/>
        <end position="103"/>
    </location>
</feature>
<evidence type="ECO:0000256" key="2">
    <source>
        <dbReference type="SAM" id="SignalP"/>
    </source>
</evidence>
<keyword evidence="1 2" id="KW-0732">Signal</keyword>
<dbReference type="Pfam" id="PF05617">
    <property type="entry name" value="Prolamin_like"/>
    <property type="match status" value="4"/>
</dbReference>